<protein>
    <submittedName>
        <fullName evidence="1">Uncharacterized protein</fullName>
    </submittedName>
</protein>
<dbReference type="Proteomes" id="UP000828941">
    <property type="component" value="Chromosome 4"/>
</dbReference>
<reference evidence="1 2" key="1">
    <citation type="journal article" date="2022" name="DNA Res.">
        <title>Chromosomal-level genome assembly of the orchid tree Bauhinia variegata (Leguminosae; Cercidoideae) supports the allotetraploid origin hypothesis of Bauhinia.</title>
        <authorList>
            <person name="Zhong Y."/>
            <person name="Chen Y."/>
            <person name="Zheng D."/>
            <person name="Pang J."/>
            <person name="Liu Y."/>
            <person name="Luo S."/>
            <person name="Meng S."/>
            <person name="Qian L."/>
            <person name="Wei D."/>
            <person name="Dai S."/>
            <person name="Zhou R."/>
        </authorList>
    </citation>
    <scope>NUCLEOTIDE SEQUENCE [LARGE SCALE GENOMIC DNA]</scope>
    <source>
        <strain evidence="1">BV-YZ2020</strain>
    </source>
</reference>
<sequence length="98" mass="10300">MAVKIHAPVCEAAEHAVAASPSVLLYEKCGSEASNPCCRICDSRSLAHLGNNRDIQGECHVLLGTGNEDAGLPSLEGNQARLLIYLLGAWAEMALGII</sequence>
<comment type="caution">
    <text evidence="1">The sequence shown here is derived from an EMBL/GenBank/DDBJ whole genome shotgun (WGS) entry which is preliminary data.</text>
</comment>
<dbReference type="EMBL" id="CM039429">
    <property type="protein sequence ID" value="KAI4347356.1"/>
    <property type="molecule type" value="Genomic_DNA"/>
</dbReference>
<organism evidence="1 2">
    <name type="scientific">Bauhinia variegata</name>
    <name type="common">Purple orchid tree</name>
    <name type="synonym">Phanera variegata</name>
    <dbReference type="NCBI Taxonomy" id="167791"/>
    <lineage>
        <taxon>Eukaryota</taxon>
        <taxon>Viridiplantae</taxon>
        <taxon>Streptophyta</taxon>
        <taxon>Embryophyta</taxon>
        <taxon>Tracheophyta</taxon>
        <taxon>Spermatophyta</taxon>
        <taxon>Magnoliopsida</taxon>
        <taxon>eudicotyledons</taxon>
        <taxon>Gunneridae</taxon>
        <taxon>Pentapetalae</taxon>
        <taxon>rosids</taxon>
        <taxon>fabids</taxon>
        <taxon>Fabales</taxon>
        <taxon>Fabaceae</taxon>
        <taxon>Cercidoideae</taxon>
        <taxon>Cercideae</taxon>
        <taxon>Bauhiniinae</taxon>
        <taxon>Bauhinia</taxon>
    </lineage>
</organism>
<keyword evidence="2" id="KW-1185">Reference proteome</keyword>
<evidence type="ECO:0000313" key="1">
    <source>
        <dbReference type="EMBL" id="KAI4347356.1"/>
    </source>
</evidence>
<proteinExistence type="predicted"/>
<name>A0ACB9PIR7_BAUVA</name>
<gene>
    <name evidence="1" type="ORF">L6164_008172</name>
</gene>
<evidence type="ECO:0000313" key="2">
    <source>
        <dbReference type="Proteomes" id="UP000828941"/>
    </source>
</evidence>
<accession>A0ACB9PIR7</accession>